<evidence type="ECO:0000256" key="1">
    <source>
        <dbReference type="SAM" id="MobiDB-lite"/>
    </source>
</evidence>
<feature type="compositionally biased region" description="Basic and acidic residues" evidence="1">
    <location>
        <begin position="233"/>
        <end position="248"/>
    </location>
</feature>
<protein>
    <submittedName>
        <fullName evidence="2">Uncharacterized protein</fullName>
    </submittedName>
</protein>
<reference evidence="2 3" key="1">
    <citation type="submission" date="2021-03" db="EMBL/GenBank/DDBJ databases">
        <title>Fibrella sp. HMF5405 genome sequencing and assembly.</title>
        <authorList>
            <person name="Kang H."/>
            <person name="Kim H."/>
            <person name="Bae S."/>
            <person name="Joh K."/>
        </authorList>
    </citation>
    <scope>NUCLEOTIDE SEQUENCE [LARGE SCALE GENOMIC DNA]</scope>
    <source>
        <strain evidence="2 3">HMF5405</strain>
    </source>
</reference>
<accession>A0ABS3JI75</accession>
<dbReference type="Proteomes" id="UP000664628">
    <property type="component" value="Unassembled WGS sequence"/>
</dbReference>
<feature type="region of interest" description="Disordered" evidence="1">
    <location>
        <begin position="192"/>
        <end position="341"/>
    </location>
</feature>
<evidence type="ECO:0000313" key="3">
    <source>
        <dbReference type="Proteomes" id="UP000664628"/>
    </source>
</evidence>
<proteinExistence type="predicted"/>
<feature type="region of interest" description="Disordered" evidence="1">
    <location>
        <begin position="1"/>
        <end position="23"/>
    </location>
</feature>
<feature type="compositionally biased region" description="Pro residues" evidence="1">
    <location>
        <begin position="314"/>
        <end position="324"/>
    </location>
</feature>
<dbReference type="RefSeq" id="WP_207329648.1">
    <property type="nucleotide sequence ID" value="NZ_JAFMYW010000003.1"/>
</dbReference>
<feature type="compositionally biased region" description="Low complexity" evidence="1">
    <location>
        <begin position="300"/>
        <end position="313"/>
    </location>
</feature>
<evidence type="ECO:0000313" key="2">
    <source>
        <dbReference type="EMBL" id="MBO0949716.1"/>
    </source>
</evidence>
<dbReference type="EMBL" id="JAFMYW010000003">
    <property type="protein sequence ID" value="MBO0949716.1"/>
    <property type="molecule type" value="Genomic_DNA"/>
</dbReference>
<gene>
    <name evidence="2" type="ORF">J2I46_14060</name>
</gene>
<organism evidence="2 3">
    <name type="scientific">Fibrella forsythiae</name>
    <dbReference type="NCBI Taxonomy" id="2817061"/>
    <lineage>
        <taxon>Bacteria</taxon>
        <taxon>Pseudomonadati</taxon>
        <taxon>Bacteroidota</taxon>
        <taxon>Cytophagia</taxon>
        <taxon>Cytophagales</taxon>
        <taxon>Spirosomataceae</taxon>
        <taxon>Fibrella</taxon>
    </lineage>
</organism>
<keyword evidence="3" id="KW-1185">Reference proteome</keyword>
<feature type="compositionally biased region" description="Polar residues" evidence="1">
    <location>
        <begin position="200"/>
        <end position="221"/>
    </location>
</feature>
<sequence length="341" mass="35978">MNDIRAVSTEKTNGQNGIGLPNAGARLQVSSSALRFDPTNPGEESFLTLRITPPQPNTLVVVTVDEASLFQVAAGVERLAFKQTLTFKPETTGSYIHLRYTPERSGRHQSTVTVEVPATAETIQIPVTGRTSGVGLPTLSGSPAAQRPISALTKSLLAGGLLVGIGYAGYTYRCQLWPDSCGPSISTSAPAVVDEPVTRPSESPRSASNESQPAASESTVSIAPAKNRPASKATERTQPSERPSEALTRRATPTVDVPAQRAVQPNDAPARSADKAPANVPEQKPAPQAVAENTIRKALATPKPAATQRTRPTATPPAPKPVTKPNPTEESELERVLNREP</sequence>
<name>A0ABS3JI75_9BACT</name>
<comment type="caution">
    <text evidence="2">The sequence shown here is derived from an EMBL/GenBank/DDBJ whole genome shotgun (WGS) entry which is preliminary data.</text>
</comment>